<reference evidence="3" key="1">
    <citation type="journal article" date="2023" name="Mol. Biol. Evol.">
        <title>Third-Generation Sequencing Reveals the Adaptive Role of the Epigenome in Three Deep-Sea Polychaetes.</title>
        <authorList>
            <person name="Perez M."/>
            <person name="Aroh O."/>
            <person name="Sun Y."/>
            <person name="Lan Y."/>
            <person name="Juniper S.K."/>
            <person name="Young C.R."/>
            <person name="Angers B."/>
            <person name="Qian P.Y."/>
        </authorList>
    </citation>
    <scope>NUCLEOTIDE SEQUENCE</scope>
    <source>
        <strain evidence="3">R07B-5</strain>
    </source>
</reference>
<proteinExistence type="predicted"/>
<organism evidence="3 4">
    <name type="scientific">Ridgeia piscesae</name>
    <name type="common">Tubeworm</name>
    <dbReference type="NCBI Taxonomy" id="27915"/>
    <lineage>
        <taxon>Eukaryota</taxon>
        <taxon>Metazoa</taxon>
        <taxon>Spiralia</taxon>
        <taxon>Lophotrochozoa</taxon>
        <taxon>Annelida</taxon>
        <taxon>Polychaeta</taxon>
        <taxon>Sedentaria</taxon>
        <taxon>Canalipalpata</taxon>
        <taxon>Sabellida</taxon>
        <taxon>Siboglinidae</taxon>
        <taxon>Ridgeia</taxon>
    </lineage>
</organism>
<sequence>MADVGINSLKRQKLYSRSEWAAAVAPGTGGGKHMFDLLSEFRDLYEHRLKKLDEADNAGEDTTKVRLRTMQSYVSDLCEQNTVLVQTVEELEKEANKRVAMLEEKLKKTAQNTKDYSIRCKELEREVKTAILDRDNAALKLKEVQEKSRRLEHHVGLLREDKSNYKQDVYTLINVVSNARSTGRWDVDGLKFRAVTFDQVFGSIDEIAKTKSSEEILEGHIHDLRKQITQRDDMIDKLRSDIYQLKEEHKSSVEQVYEKDQALSTVECTLSSSLKREQAATHAATQKEHDVDHLRSQLQKSCDKISSLTLEMQGKERKLLGLESKITDLHSEMSVKESENTHNIQTIQLLHKKEADLARQLAESTDMIEQLRQELDELQEEHRSIENSHASYDQRIRHLEEERKKAQDEIRRRQTEIGALQSKLRDSQLSTHDSLTALKSELSRRDDTIQMLRRDVLRLQEKRDSFQHELDEEKSHVCELEQEVVLCEEESQRREEKFHDLEREVVNTQRKYDDIRSEMSSYKSQTANLERELQMVRGQHADSLTQVQKLTASLQRLQASSKDTRDALSAEMSERHDAFVQLKEDVRDLEGKHQEALALVSQRDSSLTQLQEELKQTEKRLKDWQEKSTGLEKELANERDRAAESKTKVDRLQTHIQELELTASQAAMHHHGELSDKEETLAKLQGDVRVLEERLTYYQRQVDRLQTHIQELELTASQAAMHHHGELSDKEETLAKLQGDVRVLEERLTYYQQQILEREEELQKSQDNLHATLDKQQALERTIHKLQMDLNNAQEDRRVANDELQHREMSLQQLEADLSSARKQYNDAVEESGRQEARLLAVLDNARSEQEMFTGEIKRRDETIQKLKSEFILAKDTLRQQEEMIGQQSRSLEQQASLLQTSQMEVAAKSAGLNELEQQLVELRRQTELGKDEVCSLKEQLREVGSELSSSRAQCDGLEQSCQTKEELLLQFKADSDSMQRQQRETLSKLSKRDEVILRLNSELGKLKSQKQEKAAEVQRQSETIKRLQETVTRSQVDLENTRKHLEEDTVHKDEVMKQLREELVESQTQYTEQYDKVTHP</sequence>
<feature type="coiled-coil region" evidence="1">
    <location>
        <begin position="74"/>
        <end position="161"/>
    </location>
</feature>
<dbReference type="Gene3D" id="1.10.287.1490">
    <property type="match status" value="2"/>
</dbReference>
<dbReference type="InterPro" id="IPR000727">
    <property type="entry name" value="T_SNARE_dom"/>
</dbReference>
<dbReference type="AlphaFoldDB" id="A0AAD9PAN9"/>
<protein>
    <recommendedName>
        <fullName evidence="2">t-SNARE coiled-coil homology domain-containing protein</fullName>
    </recommendedName>
</protein>
<evidence type="ECO:0000259" key="2">
    <source>
        <dbReference type="PROSITE" id="PS50192"/>
    </source>
</evidence>
<keyword evidence="4" id="KW-1185">Reference proteome</keyword>
<evidence type="ECO:0000313" key="3">
    <source>
        <dbReference type="EMBL" id="KAK2191326.1"/>
    </source>
</evidence>
<dbReference type="PANTHER" id="PTHR18881:SF2">
    <property type="entry name" value="POLYAMINE-MODULATED FACTOR 1-BINDING PROTEIN 1"/>
    <property type="match status" value="1"/>
</dbReference>
<feature type="coiled-coil region" evidence="1">
    <location>
        <begin position="579"/>
        <end position="831"/>
    </location>
</feature>
<dbReference type="InterPro" id="IPR037391">
    <property type="entry name" value="PMF1-bd"/>
</dbReference>
<feature type="coiled-coil region" evidence="1">
    <location>
        <begin position="354"/>
        <end position="423"/>
    </location>
</feature>
<feature type="coiled-coil region" evidence="1">
    <location>
        <begin position="449"/>
        <end position="539"/>
    </location>
</feature>
<feature type="coiled-coil region" evidence="1">
    <location>
        <begin position="997"/>
        <end position="1031"/>
    </location>
</feature>
<feature type="domain" description="T-SNARE coiled-coil homology" evidence="2">
    <location>
        <begin position="987"/>
        <end position="1049"/>
    </location>
</feature>
<evidence type="ECO:0000313" key="4">
    <source>
        <dbReference type="Proteomes" id="UP001209878"/>
    </source>
</evidence>
<feature type="coiled-coil region" evidence="1">
    <location>
        <begin position="864"/>
        <end position="933"/>
    </location>
</feature>
<keyword evidence="1" id="KW-0175">Coiled coil</keyword>
<dbReference type="GO" id="GO:0007283">
    <property type="term" value="P:spermatogenesis"/>
    <property type="evidence" value="ECO:0007669"/>
    <property type="project" value="TreeGrafter"/>
</dbReference>
<dbReference type="PANTHER" id="PTHR18881">
    <property type="entry name" value="POLYAMINE-MODULATED FACTOR 1-BINDING PROTEIN 1-RELATED"/>
    <property type="match status" value="1"/>
</dbReference>
<dbReference type="SUPFAM" id="SSF57997">
    <property type="entry name" value="Tropomyosin"/>
    <property type="match status" value="2"/>
</dbReference>
<dbReference type="EMBL" id="JAODUO010000054">
    <property type="protein sequence ID" value="KAK2191326.1"/>
    <property type="molecule type" value="Genomic_DNA"/>
</dbReference>
<dbReference type="PROSITE" id="PS50192">
    <property type="entry name" value="T_SNARE"/>
    <property type="match status" value="1"/>
</dbReference>
<gene>
    <name evidence="3" type="ORF">NP493_54g04011</name>
</gene>
<name>A0AAD9PAN9_RIDPI</name>
<evidence type="ECO:0000256" key="1">
    <source>
        <dbReference type="SAM" id="Coils"/>
    </source>
</evidence>
<comment type="caution">
    <text evidence="3">The sequence shown here is derived from an EMBL/GenBank/DDBJ whole genome shotgun (WGS) entry which is preliminary data.</text>
</comment>
<accession>A0AAD9PAN9</accession>
<dbReference type="Proteomes" id="UP001209878">
    <property type="component" value="Unassembled WGS sequence"/>
</dbReference>